<evidence type="ECO:0000256" key="1">
    <source>
        <dbReference type="ARBA" id="ARBA00006464"/>
    </source>
</evidence>
<comment type="similarity">
    <text evidence="1">Belongs to the bacterial sugar transferase family.</text>
</comment>
<evidence type="ECO:0000313" key="4">
    <source>
        <dbReference type="EMBL" id="MBB3171212.1"/>
    </source>
</evidence>
<evidence type="ECO:0000259" key="3">
    <source>
        <dbReference type="Pfam" id="PF02397"/>
    </source>
</evidence>
<dbReference type="PANTHER" id="PTHR30576">
    <property type="entry name" value="COLANIC BIOSYNTHESIS UDP-GLUCOSE LIPID CARRIER TRANSFERASE"/>
    <property type="match status" value="1"/>
</dbReference>
<accession>A0A7W5GPI5</accession>
<keyword evidence="2" id="KW-0472">Membrane</keyword>
<feature type="domain" description="Bacterial sugar transferase" evidence="3">
    <location>
        <begin position="35"/>
        <end position="227"/>
    </location>
</feature>
<keyword evidence="2" id="KW-1133">Transmembrane helix</keyword>
<dbReference type="Pfam" id="PF02397">
    <property type="entry name" value="Bac_transf"/>
    <property type="match status" value="1"/>
</dbReference>
<evidence type="ECO:0000256" key="2">
    <source>
        <dbReference type="SAM" id="Phobius"/>
    </source>
</evidence>
<name>A0A7W5GPI5_9ACTN</name>
<keyword evidence="2" id="KW-0812">Transmembrane</keyword>
<organism evidence="4 5">
    <name type="scientific">Parvibacter caecicola</name>
    <dbReference type="NCBI Taxonomy" id="747645"/>
    <lineage>
        <taxon>Bacteria</taxon>
        <taxon>Bacillati</taxon>
        <taxon>Actinomycetota</taxon>
        <taxon>Coriobacteriia</taxon>
        <taxon>Coriobacteriales</taxon>
        <taxon>Coriobacteriaceae</taxon>
        <taxon>Parvibacter</taxon>
    </lineage>
</organism>
<dbReference type="AlphaFoldDB" id="A0A7W5GPI5"/>
<dbReference type="RefSeq" id="WP_211329064.1">
    <property type="nucleotide sequence ID" value="NZ_JANJZF010000003.1"/>
</dbReference>
<feature type="transmembrane region" description="Helical" evidence="2">
    <location>
        <begin position="37"/>
        <end position="61"/>
    </location>
</feature>
<comment type="caution">
    <text evidence="4">The sequence shown here is derived from an EMBL/GenBank/DDBJ whole genome shotgun (WGS) entry which is preliminary data.</text>
</comment>
<gene>
    <name evidence="4" type="ORF">FHR31_001024</name>
</gene>
<dbReference type="GO" id="GO:0016780">
    <property type="term" value="F:phosphotransferase activity, for other substituted phosphate groups"/>
    <property type="evidence" value="ECO:0007669"/>
    <property type="project" value="TreeGrafter"/>
</dbReference>
<proteinExistence type="inferred from homology"/>
<protein>
    <submittedName>
        <fullName evidence="4">Lipopolysaccharide/colanic/teichoic acid biosynthesis glycosyltransferase</fullName>
    </submittedName>
</protein>
<reference evidence="4 5" key="1">
    <citation type="submission" date="2020-08" db="EMBL/GenBank/DDBJ databases">
        <title>Sequencing the genomes of 1000 actinobacteria strains.</title>
        <authorList>
            <person name="Klenk H.-P."/>
        </authorList>
    </citation>
    <scope>NUCLEOTIDE SEQUENCE [LARGE SCALE GENOMIC DNA]</scope>
    <source>
        <strain evidence="4 5">DSM 22242</strain>
    </source>
</reference>
<dbReference type="Proteomes" id="UP000530850">
    <property type="component" value="Unassembled WGS sequence"/>
</dbReference>
<dbReference type="InterPro" id="IPR003362">
    <property type="entry name" value="Bact_transf"/>
</dbReference>
<evidence type="ECO:0000313" key="5">
    <source>
        <dbReference type="Proteomes" id="UP000530850"/>
    </source>
</evidence>
<sequence>MRLLPWDELPEDMRTAEVRPYYEALSKKRRQLIVKRIFDVVFSALLLVILSPVFLILAIAIKVDSPGPVFFRQERVTQYGRTFRIFKFRTMCDKADAMGSAVTTSGDARITRVGAKIRDYRLDEISQLLDVFRGTMSFVGTRPEVPKYVAAYTPEMRATLLLPAGVTSSASIEFKDEARLLDSSSDTDGVYVNAILPDKMAYNLNDLGSFSCLREARLLSKTVLAVFGGER</sequence>
<dbReference type="EMBL" id="JACHYA010000002">
    <property type="protein sequence ID" value="MBB3171212.1"/>
    <property type="molecule type" value="Genomic_DNA"/>
</dbReference>
<keyword evidence="4" id="KW-0808">Transferase</keyword>
<dbReference type="PANTHER" id="PTHR30576:SF0">
    <property type="entry name" value="UNDECAPRENYL-PHOSPHATE N-ACETYLGALACTOSAMINYL 1-PHOSPHATE TRANSFERASE-RELATED"/>
    <property type="match status" value="1"/>
</dbReference>